<keyword evidence="1" id="KW-0472">Membrane</keyword>
<dbReference type="KEGG" id="mdn:JT25_006545"/>
<feature type="transmembrane region" description="Helical" evidence="1">
    <location>
        <begin position="863"/>
        <end position="882"/>
    </location>
</feature>
<dbReference type="AlphaFoldDB" id="A0A126T248"/>
<dbReference type="GO" id="GO:0005886">
    <property type="term" value="C:plasma membrane"/>
    <property type="evidence" value="ECO:0007669"/>
    <property type="project" value="TreeGrafter"/>
</dbReference>
<evidence type="ECO:0000313" key="2">
    <source>
        <dbReference type="EMBL" id="AMK76151.1"/>
    </source>
</evidence>
<accession>A0A126T248</accession>
<dbReference type="Gene3D" id="3.30.70.1430">
    <property type="entry name" value="Multidrug efflux transporter AcrB pore domain"/>
    <property type="match status" value="2"/>
</dbReference>
<dbReference type="Pfam" id="PF00873">
    <property type="entry name" value="ACR_tran"/>
    <property type="match status" value="1"/>
</dbReference>
<keyword evidence="1" id="KW-0812">Transmembrane</keyword>
<reference evidence="2 3" key="1">
    <citation type="journal article" date="2015" name="Environ. Microbiol.">
        <title>Methane oxidation coupled to nitrate reduction under hypoxia by the Gammaproteobacterium Methylomonas denitrificans, sp. nov. type strain FJG1.</title>
        <authorList>
            <person name="Kits K.D."/>
            <person name="Klotz M.G."/>
            <person name="Stein L.Y."/>
        </authorList>
    </citation>
    <scope>NUCLEOTIDE SEQUENCE [LARGE SCALE GENOMIC DNA]</scope>
    <source>
        <strain evidence="2 3">FJG1</strain>
    </source>
</reference>
<dbReference type="Gene3D" id="3.30.2090.10">
    <property type="entry name" value="Multidrug efflux transporter AcrB TolC docking domain, DN and DC subdomains"/>
    <property type="match status" value="2"/>
</dbReference>
<evidence type="ECO:0000256" key="1">
    <source>
        <dbReference type="SAM" id="Phobius"/>
    </source>
</evidence>
<dbReference type="Gene3D" id="1.20.1640.10">
    <property type="entry name" value="Multidrug efflux transporter AcrB transmembrane domain"/>
    <property type="match status" value="2"/>
</dbReference>
<feature type="transmembrane region" description="Helical" evidence="1">
    <location>
        <begin position="12"/>
        <end position="29"/>
    </location>
</feature>
<protein>
    <submittedName>
        <fullName evidence="2">Acriflavin resistance protein</fullName>
    </submittedName>
</protein>
<dbReference type="PANTHER" id="PTHR32063:SF4">
    <property type="entry name" value="SLR6043 PROTEIN"/>
    <property type="match status" value="1"/>
</dbReference>
<organism evidence="2 3">
    <name type="scientific">Methylomonas denitrificans</name>
    <dbReference type="NCBI Taxonomy" id="1538553"/>
    <lineage>
        <taxon>Bacteria</taxon>
        <taxon>Pseudomonadati</taxon>
        <taxon>Pseudomonadota</taxon>
        <taxon>Gammaproteobacteria</taxon>
        <taxon>Methylococcales</taxon>
        <taxon>Methylococcaceae</taxon>
        <taxon>Methylomonas</taxon>
    </lineage>
</organism>
<dbReference type="STRING" id="1538553.JT25_006545"/>
<dbReference type="SUPFAM" id="SSF82866">
    <property type="entry name" value="Multidrug efflux transporter AcrB transmembrane domain"/>
    <property type="match status" value="2"/>
</dbReference>
<dbReference type="InterPro" id="IPR027463">
    <property type="entry name" value="AcrB_DN_DC_subdom"/>
</dbReference>
<keyword evidence="1" id="KW-1133">Transmembrane helix</keyword>
<feature type="transmembrane region" description="Helical" evidence="1">
    <location>
        <begin position="915"/>
        <end position="936"/>
    </location>
</feature>
<feature type="transmembrane region" description="Helical" evidence="1">
    <location>
        <begin position="444"/>
        <end position="461"/>
    </location>
</feature>
<dbReference type="Gene3D" id="3.30.70.1320">
    <property type="entry name" value="Multidrug efflux transporter AcrB pore domain like"/>
    <property type="match status" value="1"/>
</dbReference>
<feature type="transmembrane region" description="Helical" evidence="1">
    <location>
        <begin position="337"/>
        <end position="356"/>
    </location>
</feature>
<feature type="transmembrane region" description="Helical" evidence="1">
    <location>
        <begin position="532"/>
        <end position="551"/>
    </location>
</feature>
<dbReference type="EMBL" id="CP014476">
    <property type="protein sequence ID" value="AMK76151.1"/>
    <property type="molecule type" value="Genomic_DNA"/>
</dbReference>
<dbReference type="SUPFAM" id="SSF82714">
    <property type="entry name" value="Multidrug efflux transporter AcrB TolC docking domain, DN and DC subdomains"/>
    <property type="match status" value="2"/>
</dbReference>
<dbReference type="PANTHER" id="PTHR32063">
    <property type="match status" value="1"/>
</dbReference>
<feature type="transmembrane region" description="Helical" evidence="1">
    <location>
        <begin position="889"/>
        <end position="909"/>
    </location>
</feature>
<keyword evidence="3" id="KW-1185">Reference proteome</keyword>
<dbReference type="InterPro" id="IPR001036">
    <property type="entry name" value="Acrflvin-R"/>
</dbReference>
<dbReference type="PRINTS" id="PR00702">
    <property type="entry name" value="ACRIFLAVINRP"/>
</dbReference>
<dbReference type="Gene3D" id="3.30.70.1440">
    <property type="entry name" value="Multidrug efflux transporter AcrB pore domain"/>
    <property type="match status" value="1"/>
</dbReference>
<feature type="transmembrane region" description="Helical" evidence="1">
    <location>
        <begin position="994"/>
        <end position="1014"/>
    </location>
</feature>
<dbReference type="SUPFAM" id="SSF82693">
    <property type="entry name" value="Multidrug efflux transporter AcrB pore domain, PN1, PN2, PC1 and PC2 subdomains"/>
    <property type="match status" value="2"/>
</dbReference>
<dbReference type="GO" id="GO:0042910">
    <property type="term" value="F:xenobiotic transmembrane transporter activity"/>
    <property type="evidence" value="ECO:0007669"/>
    <property type="project" value="TreeGrafter"/>
</dbReference>
<feature type="transmembrane region" description="Helical" evidence="1">
    <location>
        <begin position="363"/>
        <end position="381"/>
    </location>
</feature>
<feature type="transmembrane region" description="Helical" evidence="1">
    <location>
        <begin position="963"/>
        <end position="982"/>
    </location>
</feature>
<proteinExistence type="predicted"/>
<dbReference type="OrthoDB" id="9758757at2"/>
<name>A0A126T248_9GAMM</name>
<dbReference type="RefSeq" id="WP_036274766.1">
    <property type="nucleotide sequence ID" value="NZ_CP014476.1"/>
</dbReference>
<evidence type="ECO:0000313" key="3">
    <source>
        <dbReference type="Proteomes" id="UP000030512"/>
    </source>
</evidence>
<sequence length="1032" mass="112520">MLALLVRFSIRYSGIVVALALLLFAYGGYRLANAGLDIFPEFAPKQVIIQTEAPGLAAEQVEVLVTQQIENSISGLIGLQTLRSQSIQGLSIVTATFNENSDVYRNRQLVSERLNSLSQRLPAGIGMPVAVPLSSSSATVLTIGMHSDSKTLMELRSLVDWTLVPRLLAVPGVADVNVFGGDIQQLQVQLQPAALQRFNLSIDDIVNAAAGAAEMNGAGFIENTNQRFTLQISGQPANPKQFKQLIVKRQDGMNVTLGDVAQISYGPEPPIGAAQIMGKPGIVMMVIGQYGANTLSVSRQVEAVLEEFQPIFKQQSVDFYSHLFRPADYIETSVHNLSGHLLIGGLFVLAVLYVFLFNLRSAFIAATAIPLSLLTAALVLLECGVNLNIMVLGGLAIALGEVVDDAIIDTENIFRRLRENRLKIFPDSAETVIYHASLEVRSSVVYASFIVALVFVPLLTLDGVSGRLFAPLGVSYILAILMSLLVALTLTPALCHLLFRNKLPDDIDPPVLRRLKPLYASQLLWAIRHFKTVVVVGVFACLIGIAAFLRLDHKFLPELREGHFIVHTASMPGTSLQESIRVGSLLTEQIMAIDGVESVSQWAGRAERGADTYGSHYSEYEVRLKPLSGQDQQQVLDNLREVLEQFPGINFEANTFLTERVDETISGYTAPVVVNIYGNDLAELDRKAQQLAALVNTIPGAEDVQLRSPPATALLQVELNLEQLKFRGISPAQVMSALQTAYEGRIVGKNLQGNRIFNVAVALAPEWRSQPDYLAQLPLKNSEGQRVLLGEVAEIRHGEGRYNILHQGAQRIQTVTCKVEDRDMDAFMTELKQRVQNEISWRDGSYPEFIGAALEQAKARETLIIHAVLAGAGVLIFVFIALGSLRHMLLTLLNLPFALLGGVAAVVITDATLSVGSFVGFITLFGITVRNCIMLISHYQHLIELEGQDWSIETLIRGAQERLPAILMTALVTALAMLPIAIGSDNPGREIMGPMAAIIIGGLASSTVLNLLLLPAILQRYGKFEVVFEKQV</sequence>
<dbReference type="Proteomes" id="UP000030512">
    <property type="component" value="Chromosome"/>
</dbReference>
<gene>
    <name evidence="2" type="ORF">JT25_006545</name>
</gene>
<feature type="transmembrane region" description="Helical" evidence="1">
    <location>
        <begin position="473"/>
        <end position="499"/>
    </location>
</feature>